<dbReference type="SUPFAM" id="SSF50630">
    <property type="entry name" value="Acid proteases"/>
    <property type="match status" value="1"/>
</dbReference>
<evidence type="ECO:0000256" key="4">
    <source>
        <dbReference type="ARBA" id="ARBA00022750"/>
    </source>
</evidence>
<evidence type="ECO:0000256" key="6">
    <source>
        <dbReference type="ARBA" id="ARBA00022801"/>
    </source>
</evidence>
<evidence type="ECO:0000256" key="9">
    <source>
        <dbReference type="ARBA" id="ARBA00042135"/>
    </source>
</evidence>
<reference evidence="14" key="1">
    <citation type="submission" date="2021-05" db="EMBL/GenBank/DDBJ databases">
        <title>A long terminal repeat retrotransposon presumed to have been endogenised or transposed recently in a marsupial, the red-necked wallaby.</title>
        <authorList>
            <person name="Koga A."/>
            <person name="Hayashi S."/>
        </authorList>
    </citation>
    <scope>NUCLEOTIDE SEQUENCE</scope>
    <source>
        <tissue evidence="14">Blood</tissue>
    </source>
</reference>
<keyword evidence="6" id="KW-0378">Hydrolase</keyword>
<evidence type="ECO:0000256" key="10">
    <source>
        <dbReference type="ARBA" id="ARBA00043244"/>
    </source>
</evidence>
<keyword evidence="3 14" id="KW-0645">Protease</keyword>
<dbReference type="EC" id="3.4.23.50" evidence="2"/>
<dbReference type="InterPro" id="IPR018061">
    <property type="entry name" value="Retropepsins"/>
</dbReference>
<dbReference type="CDD" id="cd05482">
    <property type="entry name" value="HIV_retropepsin_like"/>
    <property type="match status" value="1"/>
</dbReference>
<dbReference type="PROSITE" id="PS50175">
    <property type="entry name" value="ASP_PROT_RETROV"/>
    <property type="match status" value="1"/>
</dbReference>
<dbReference type="EMBL" id="LC631488">
    <property type="protein sequence ID" value="BCW03411.1"/>
    <property type="molecule type" value="Genomic_DNA"/>
</dbReference>
<proteinExistence type="inferred from homology"/>
<accession>A0A8D6AMY7</accession>
<organism evidence="14">
    <name type="scientific">Notamacropus rufogriseus rufogriseus</name>
    <dbReference type="NCBI Taxonomy" id="88869"/>
    <lineage>
        <taxon>Eukaryota</taxon>
        <taxon>Metazoa</taxon>
        <taxon>Chordata</taxon>
        <taxon>Craniata</taxon>
        <taxon>Vertebrata</taxon>
        <taxon>Euteleostomi</taxon>
        <taxon>Mammalia</taxon>
        <taxon>Metatheria</taxon>
        <taxon>Diprotodontia</taxon>
        <taxon>Macropodidae</taxon>
        <taxon>Notamacropus</taxon>
    </lineage>
</organism>
<dbReference type="SMART" id="SM00443">
    <property type="entry name" value="G_patch"/>
    <property type="match status" value="1"/>
</dbReference>
<dbReference type="InterPro" id="IPR001969">
    <property type="entry name" value="Aspartic_peptidase_AS"/>
</dbReference>
<dbReference type="PANTHER" id="PTHR19422">
    <property type="entry name" value="GAG RETROVIRAL POLYPROTEIN"/>
    <property type="match status" value="1"/>
</dbReference>
<feature type="domain" description="G-patch" evidence="12">
    <location>
        <begin position="165"/>
        <end position="211"/>
    </location>
</feature>
<name>A0A8D6AMY7_NOTRU</name>
<dbReference type="GO" id="GO:0003676">
    <property type="term" value="F:nucleic acid binding"/>
    <property type="evidence" value="ECO:0007669"/>
    <property type="project" value="InterPro"/>
</dbReference>
<evidence type="ECO:0000256" key="5">
    <source>
        <dbReference type="ARBA" id="ARBA00022758"/>
    </source>
</evidence>
<dbReference type="InterPro" id="IPR000467">
    <property type="entry name" value="G_patch_dom"/>
</dbReference>
<evidence type="ECO:0000256" key="1">
    <source>
        <dbReference type="ARBA" id="ARBA00001339"/>
    </source>
</evidence>
<feature type="domain" description="Peptidase A2" evidence="13">
    <location>
        <begin position="78"/>
        <end position="154"/>
    </location>
</feature>
<dbReference type="PROSITE" id="PS00141">
    <property type="entry name" value="ASP_PROTEASE"/>
    <property type="match status" value="1"/>
</dbReference>
<evidence type="ECO:0000313" key="14">
    <source>
        <dbReference type="EMBL" id="BCW03411.1"/>
    </source>
</evidence>
<keyword evidence="5" id="KW-0688">Ribosomal frameshifting</keyword>
<dbReference type="InterPro" id="IPR034170">
    <property type="entry name" value="Retropepsin-like_cat_dom"/>
</dbReference>
<evidence type="ECO:0000256" key="2">
    <source>
        <dbReference type="ARBA" id="ARBA00013083"/>
    </source>
</evidence>
<dbReference type="Gene3D" id="2.40.70.10">
    <property type="entry name" value="Acid Proteases"/>
    <property type="match status" value="1"/>
</dbReference>
<comment type="subunit">
    <text evidence="8">Active as a homodimer.</text>
</comment>
<dbReference type="InterPro" id="IPR021109">
    <property type="entry name" value="Peptidase_aspartic_dom_sf"/>
</dbReference>
<gene>
    <name evidence="14" type="primary">pro</name>
</gene>
<evidence type="ECO:0000259" key="12">
    <source>
        <dbReference type="PROSITE" id="PS50174"/>
    </source>
</evidence>
<comment type="similarity">
    <text evidence="7">Belongs to the peptidase A2 family. HERV class-II K(HML-2) subfamily.</text>
</comment>
<keyword evidence="4" id="KW-0064">Aspartyl protease</keyword>
<evidence type="ECO:0000256" key="7">
    <source>
        <dbReference type="ARBA" id="ARBA00038141"/>
    </source>
</evidence>
<dbReference type="Pfam" id="PF00077">
    <property type="entry name" value="RVP"/>
    <property type="match status" value="1"/>
</dbReference>
<dbReference type="InterPro" id="IPR051592">
    <property type="entry name" value="HERV-K_Pro_peptidase_A2"/>
</dbReference>
<sequence length="218" mass="24336">MVIIWGKSRYLLQPYRDPSLSIRGNALRRLLPLPLQTPYPALTTVRGHSKPWSSDIYWVQAISQNRPMLKLTIQGRSFEGILDSGADSTVISKDSWPPSWPLQPSMTHLQGIGQSHYTLQSSQWLPWQDKEGNKGTVRPFVVPGLPVNLWGRDILSQMGVIMCSPNTVVTRQMLSQGFLPEQRLGKRGQGQPSPIVAEGRKGRAGLGFEGPDNQNHFS</sequence>
<protein>
    <recommendedName>
        <fullName evidence="2">human endogenous retrovirus K endopeptidase</fullName>
        <ecNumber evidence="2">3.4.23.50</ecNumber>
    </recommendedName>
    <alternativeName>
        <fullName evidence="10">Protease</fullName>
    </alternativeName>
    <alternativeName>
        <fullName evidence="9">Proteinase</fullName>
    </alternativeName>
</protein>
<dbReference type="AlphaFoldDB" id="A0A8D6AMY7"/>
<comment type="catalytic activity">
    <reaction evidence="1">
        <text>Processing at the authentic HIV-1 PR recognition site and release of the mature p17 matrix and the p24 capsid protein, as a result of the cleavage of the -SQNY-|-PIVQ- cleavage site.</text>
        <dbReference type="EC" id="3.4.23.50"/>
    </reaction>
</comment>
<evidence type="ECO:0000259" key="13">
    <source>
        <dbReference type="PROSITE" id="PS50175"/>
    </source>
</evidence>
<dbReference type="GO" id="GO:0075523">
    <property type="term" value="P:viral translational frameshifting"/>
    <property type="evidence" value="ECO:0007669"/>
    <property type="project" value="UniProtKB-KW"/>
</dbReference>
<feature type="region of interest" description="Disordered" evidence="11">
    <location>
        <begin position="180"/>
        <end position="218"/>
    </location>
</feature>
<dbReference type="GO" id="GO:0006508">
    <property type="term" value="P:proteolysis"/>
    <property type="evidence" value="ECO:0007669"/>
    <property type="project" value="UniProtKB-KW"/>
</dbReference>
<dbReference type="Pfam" id="PF01585">
    <property type="entry name" value="G-patch"/>
    <property type="match status" value="1"/>
</dbReference>
<evidence type="ECO:0000256" key="3">
    <source>
        <dbReference type="ARBA" id="ARBA00022670"/>
    </source>
</evidence>
<dbReference type="GO" id="GO:0004190">
    <property type="term" value="F:aspartic-type endopeptidase activity"/>
    <property type="evidence" value="ECO:0007669"/>
    <property type="project" value="UniProtKB-KW"/>
</dbReference>
<evidence type="ECO:0000256" key="11">
    <source>
        <dbReference type="SAM" id="MobiDB-lite"/>
    </source>
</evidence>
<evidence type="ECO:0000256" key="8">
    <source>
        <dbReference type="ARBA" id="ARBA00038675"/>
    </source>
</evidence>
<dbReference type="PANTHER" id="PTHR19422:SF123">
    <property type="entry name" value="RT1 CLASS I, LOCUS CE15"/>
    <property type="match status" value="1"/>
</dbReference>
<dbReference type="PROSITE" id="PS50174">
    <property type="entry name" value="G_PATCH"/>
    <property type="match status" value="1"/>
</dbReference>
<dbReference type="InterPro" id="IPR001995">
    <property type="entry name" value="Peptidase_A2_cat"/>
</dbReference>